<organism evidence="3 4">
    <name type="scientific">Extremus antarcticus</name>
    <dbReference type="NCBI Taxonomy" id="702011"/>
    <lineage>
        <taxon>Eukaryota</taxon>
        <taxon>Fungi</taxon>
        <taxon>Dikarya</taxon>
        <taxon>Ascomycota</taxon>
        <taxon>Pezizomycotina</taxon>
        <taxon>Dothideomycetes</taxon>
        <taxon>Dothideomycetidae</taxon>
        <taxon>Mycosphaerellales</taxon>
        <taxon>Extremaceae</taxon>
        <taxon>Extremus</taxon>
    </lineage>
</organism>
<keyword evidence="4" id="KW-1185">Reference proteome</keyword>
<evidence type="ECO:0000313" key="4">
    <source>
        <dbReference type="Proteomes" id="UP001271007"/>
    </source>
</evidence>
<dbReference type="InterPro" id="IPR036113">
    <property type="entry name" value="Asp/Glu-ADT_sf_sub_c"/>
</dbReference>
<dbReference type="AlphaFoldDB" id="A0AAJ0LV50"/>
<dbReference type="PANTHER" id="PTHR15004:SF0">
    <property type="entry name" value="GLUTAMYL-TRNA(GLN) AMIDOTRANSFERASE SUBUNIT C, MITOCHONDRIAL"/>
    <property type="match status" value="1"/>
</dbReference>
<reference evidence="3" key="1">
    <citation type="submission" date="2023-04" db="EMBL/GenBank/DDBJ databases">
        <title>Black Yeasts Isolated from many extreme environments.</title>
        <authorList>
            <person name="Coleine C."/>
            <person name="Stajich J.E."/>
            <person name="Selbmann L."/>
        </authorList>
    </citation>
    <scope>NUCLEOTIDE SEQUENCE</scope>
    <source>
        <strain evidence="3">CCFEE 5312</strain>
    </source>
</reference>
<feature type="region of interest" description="Disordered" evidence="1">
    <location>
        <begin position="149"/>
        <end position="168"/>
    </location>
</feature>
<dbReference type="EMBL" id="JAWDJX010000006">
    <property type="protein sequence ID" value="KAK3056317.1"/>
    <property type="molecule type" value="Genomic_DNA"/>
</dbReference>
<dbReference type="GO" id="GO:0005739">
    <property type="term" value="C:mitochondrion"/>
    <property type="evidence" value="ECO:0007669"/>
    <property type="project" value="TreeGrafter"/>
</dbReference>
<feature type="domain" description="HD-GYP" evidence="2">
    <location>
        <begin position="40"/>
        <end position="192"/>
    </location>
</feature>
<dbReference type="Proteomes" id="UP001271007">
    <property type="component" value="Unassembled WGS sequence"/>
</dbReference>
<proteinExistence type="predicted"/>
<protein>
    <recommendedName>
        <fullName evidence="2">HD-GYP domain-containing protein</fullName>
    </recommendedName>
</protein>
<dbReference type="GO" id="GO:0032543">
    <property type="term" value="P:mitochondrial translation"/>
    <property type="evidence" value="ECO:0007669"/>
    <property type="project" value="TreeGrafter"/>
</dbReference>
<evidence type="ECO:0000259" key="2">
    <source>
        <dbReference type="PROSITE" id="PS51832"/>
    </source>
</evidence>
<name>A0AAJ0LV50_9PEZI</name>
<dbReference type="GO" id="GO:0070681">
    <property type="term" value="P:glutaminyl-tRNAGln biosynthesis via transamidation"/>
    <property type="evidence" value="ECO:0007669"/>
    <property type="project" value="TreeGrafter"/>
</dbReference>
<dbReference type="GO" id="GO:0030956">
    <property type="term" value="C:glutamyl-tRNA(Gln) amidotransferase complex"/>
    <property type="evidence" value="ECO:0007669"/>
    <property type="project" value="TreeGrafter"/>
</dbReference>
<dbReference type="PROSITE" id="PS51832">
    <property type="entry name" value="HD_GYP"/>
    <property type="match status" value="1"/>
</dbReference>
<dbReference type="InterPro" id="IPR003837">
    <property type="entry name" value="GatC"/>
</dbReference>
<sequence>MQSGRGLLIVRTPAGAARHLHTSTTRSREANGNTRSYIDVDELLSKPTWSVSSLLPPKDGPEDSPAISSKQLHHLLRLSALPPPKDEQEEAQMLKTLSSQLHFVKQIQEVDTTGVEPCRSLRDETAAGEQESELGMAAMKDALAVEEVRGKHHKRIRRKRDSSGQHGEKWDVLGTAERKVGRYFVVEGGIDG</sequence>
<accession>A0AAJ0LV50</accession>
<dbReference type="PANTHER" id="PTHR15004">
    <property type="entry name" value="GLUTAMYL-TRNA(GLN) AMIDOTRANSFERASE SUBUNIT C, MITOCHONDRIAL"/>
    <property type="match status" value="1"/>
</dbReference>
<dbReference type="SUPFAM" id="SSF141000">
    <property type="entry name" value="Glu-tRNAGln amidotransferase C subunit"/>
    <property type="match status" value="1"/>
</dbReference>
<dbReference type="InterPro" id="IPR037522">
    <property type="entry name" value="HD_GYP_dom"/>
</dbReference>
<dbReference type="InterPro" id="IPR049545">
    <property type="entry name" value="Gta3_dom"/>
</dbReference>
<dbReference type="GO" id="GO:0006450">
    <property type="term" value="P:regulation of translational fidelity"/>
    <property type="evidence" value="ECO:0007669"/>
    <property type="project" value="InterPro"/>
</dbReference>
<evidence type="ECO:0000256" key="1">
    <source>
        <dbReference type="SAM" id="MobiDB-lite"/>
    </source>
</evidence>
<feature type="compositionally biased region" description="Basic residues" evidence="1">
    <location>
        <begin position="150"/>
        <end position="160"/>
    </location>
</feature>
<dbReference type="Pfam" id="PF20978">
    <property type="entry name" value="Gta3"/>
    <property type="match status" value="1"/>
</dbReference>
<evidence type="ECO:0000313" key="3">
    <source>
        <dbReference type="EMBL" id="KAK3056317.1"/>
    </source>
</evidence>
<gene>
    <name evidence="3" type="ORF">LTR09_002824</name>
</gene>
<comment type="caution">
    <text evidence="3">The sequence shown here is derived from an EMBL/GenBank/DDBJ whole genome shotgun (WGS) entry which is preliminary data.</text>
</comment>